<proteinExistence type="inferred from homology"/>
<dbReference type="Pfam" id="PF01151">
    <property type="entry name" value="ELO"/>
    <property type="match status" value="1"/>
</dbReference>
<dbReference type="GO" id="GO:0042761">
    <property type="term" value="P:very long-chain fatty acid biosynthetic process"/>
    <property type="evidence" value="ECO:0007669"/>
    <property type="project" value="TreeGrafter"/>
</dbReference>
<dbReference type="Proteomes" id="UP000887575">
    <property type="component" value="Unassembled WGS sequence"/>
</dbReference>
<sequence length="270" mass="31531">MTYLTTWTSLHPEILYVIILAYLIVVFYLPVHVRRKHNFMPYWYRLHGLISLFLLIMLIPEMIRILIRGWSWAVCDRDTFFTAPLSGWAVNLFFFSKFLDLAETVLIVLDDRRPLPIHLLHHFSTLYFVWKSIAGEVALLRPLVTVNLAAHVLLFSYLTPHKFFHIRPCYTSVALSQMAQFVVCLFGCLRAHSVISSGKECHITRPWLQITTAGVLGFLFLFADFYHQKYVKFRRERACLGKHSSRERVNKQAHELRSVDKVSSPLHPSL</sequence>
<dbReference type="AlphaFoldDB" id="A0AAF3J8Z7"/>
<comment type="subcellular location">
    <subcellularLocation>
        <location evidence="1">Membrane</location>
        <topology evidence="1">Multi-pass membrane protein</topology>
    </subcellularLocation>
</comment>
<keyword evidence="6 11" id="KW-0276">Fatty acid metabolism</keyword>
<feature type="transmembrane region" description="Helical" evidence="11">
    <location>
        <begin position="14"/>
        <end position="31"/>
    </location>
</feature>
<keyword evidence="13" id="KW-1185">Reference proteome</keyword>
<dbReference type="GO" id="GO:0019367">
    <property type="term" value="P:fatty acid elongation, saturated fatty acid"/>
    <property type="evidence" value="ECO:0007669"/>
    <property type="project" value="TreeGrafter"/>
</dbReference>
<evidence type="ECO:0000256" key="4">
    <source>
        <dbReference type="ARBA" id="ARBA00022679"/>
    </source>
</evidence>
<protein>
    <recommendedName>
        <fullName evidence="11">Elongation of very long chain fatty acids protein</fullName>
        <ecNumber evidence="11">2.3.1.199</ecNumber>
    </recommendedName>
    <alternativeName>
        <fullName evidence="11">Very-long-chain 3-oxoacyl-CoA synthase</fullName>
    </alternativeName>
</protein>
<reference evidence="14" key="1">
    <citation type="submission" date="2024-02" db="UniProtKB">
        <authorList>
            <consortium name="WormBaseParasite"/>
        </authorList>
    </citation>
    <scope>IDENTIFICATION</scope>
</reference>
<dbReference type="WBParaSite" id="MBELARI_LOCUS3986">
    <property type="protein sequence ID" value="MBELARI_LOCUS3986"/>
    <property type="gene ID" value="MBELARI_LOCUS3986"/>
</dbReference>
<keyword evidence="9 11" id="KW-0472">Membrane</keyword>
<comment type="catalytic activity">
    <reaction evidence="11">
        <text>a very-long-chain acyl-CoA + malonyl-CoA + H(+) = a very-long-chain 3-oxoacyl-CoA + CO2 + CoA</text>
        <dbReference type="Rhea" id="RHEA:32727"/>
        <dbReference type="ChEBI" id="CHEBI:15378"/>
        <dbReference type="ChEBI" id="CHEBI:16526"/>
        <dbReference type="ChEBI" id="CHEBI:57287"/>
        <dbReference type="ChEBI" id="CHEBI:57384"/>
        <dbReference type="ChEBI" id="CHEBI:90725"/>
        <dbReference type="ChEBI" id="CHEBI:90736"/>
        <dbReference type="EC" id="2.3.1.199"/>
    </reaction>
</comment>
<keyword evidence="4 11" id="KW-0808">Transferase</keyword>
<evidence type="ECO:0000313" key="14">
    <source>
        <dbReference type="WBParaSite" id="MBELARI_LOCUS3986"/>
    </source>
</evidence>
<feature type="compositionally biased region" description="Basic and acidic residues" evidence="12">
    <location>
        <begin position="251"/>
        <end position="260"/>
    </location>
</feature>
<dbReference type="GO" id="GO:0009922">
    <property type="term" value="F:fatty acid elongase activity"/>
    <property type="evidence" value="ECO:0007669"/>
    <property type="project" value="UniProtKB-EC"/>
</dbReference>
<feature type="transmembrane region" description="Helical" evidence="11">
    <location>
        <begin position="43"/>
        <end position="67"/>
    </location>
</feature>
<dbReference type="GO" id="GO:0030148">
    <property type="term" value="P:sphingolipid biosynthetic process"/>
    <property type="evidence" value="ECO:0007669"/>
    <property type="project" value="TreeGrafter"/>
</dbReference>
<keyword evidence="3 11" id="KW-0444">Lipid biosynthesis</keyword>
<evidence type="ECO:0000256" key="11">
    <source>
        <dbReference type="RuleBase" id="RU361115"/>
    </source>
</evidence>
<evidence type="ECO:0000256" key="3">
    <source>
        <dbReference type="ARBA" id="ARBA00022516"/>
    </source>
</evidence>
<feature type="transmembrane region" description="Helical" evidence="11">
    <location>
        <begin position="87"/>
        <end position="108"/>
    </location>
</feature>
<feature type="region of interest" description="Disordered" evidence="12">
    <location>
        <begin position="251"/>
        <end position="270"/>
    </location>
</feature>
<evidence type="ECO:0000256" key="1">
    <source>
        <dbReference type="ARBA" id="ARBA00004141"/>
    </source>
</evidence>
<dbReference type="GO" id="GO:0005789">
    <property type="term" value="C:endoplasmic reticulum membrane"/>
    <property type="evidence" value="ECO:0007669"/>
    <property type="project" value="TreeGrafter"/>
</dbReference>
<feature type="transmembrane region" description="Helical" evidence="11">
    <location>
        <begin position="139"/>
        <end position="158"/>
    </location>
</feature>
<evidence type="ECO:0000256" key="2">
    <source>
        <dbReference type="ARBA" id="ARBA00005194"/>
    </source>
</evidence>
<evidence type="ECO:0000313" key="13">
    <source>
        <dbReference type="Proteomes" id="UP000887575"/>
    </source>
</evidence>
<evidence type="ECO:0000256" key="6">
    <source>
        <dbReference type="ARBA" id="ARBA00022832"/>
    </source>
</evidence>
<evidence type="ECO:0000256" key="10">
    <source>
        <dbReference type="ARBA" id="ARBA00023160"/>
    </source>
</evidence>
<comment type="pathway">
    <text evidence="2">Lipid metabolism; fatty acid biosynthesis.</text>
</comment>
<dbReference type="GO" id="GO:0034625">
    <property type="term" value="P:fatty acid elongation, monounsaturated fatty acid"/>
    <property type="evidence" value="ECO:0007669"/>
    <property type="project" value="TreeGrafter"/>
</dbReference>
<dbReference type="PANTHER" id="PTHR11157">
    <property type="entry name" value="FATTY ACID ACYL TRANSFERASE-RELATED"/>
    <property type="match status" value="1"/>
</dbReference>
<comment type="similarity">
    <text evidence="11">Belongs to the ELO family.</text>
</comment>
<evidence type="ECO:0000256" key="5">
    <source>
        <dbReference type="ARBA" id="ARBA00022692"/>
    </source>
</evidence>
<keyword evidence="7 11" id="KW-1133">Transmembrane helix</keyword>
<dbReference type="EC" id="2.3.1.199" evidence="11"/>
<accession>A0AAF3J8Z7</accession>
<feature type="transmembrane region" description="Helical" evidence="11">
    <location>
        <begin position="207"/>
        <end position="227"/>
    </location>
</feature>
<evidence type="ECO:0000256" key="9">
    <source>
        <dbReference type="ARBA" id="ARBA00023136"/>
    </source>
</evidence>
<organism evidence="13 14">
    <name type="scientific">Mesorhabditis belari</name>
    <dbReference type="NCBI Taxonomy" id="2138241"/>
    <lineage>
        <taxon>Eukaryota</taxon>
        <taxon>Metazoa</taxon>
        <taxon>Ecdysozoa</taxon>
        <taxon>Nematoda</taxon>
        <taxon>Chromadorea</taxon>
        <taxon>Rhabditida</taxon>
        <taxon>Rhabditina</taxon>
        <taxon>Rhabditomorpha</taxon>
        <taxon>Rhabditoidea</taxon>
        <taxon>Rhabditidae</taxon>
        <taxon>Mesorhabditinae</taxon>
        <taxon>Mesorhabditis</taxon>
    </lineage>
</organism>
<evidence type="ECO:0000256" key="8">
    <source>
        <dbReference type="ARBA" id="ARBA00023098"/>
    </source>
</evidence>
<dbReference type="PANTHER" id="PTHR11157:SF126">
    <property type="entry name" value="ELONGATION OF VERY LONG CHAIN FATTY ACIDS PROTEIN"/>
    <property type="match status" value="1"/>
</dbReference>
<name>A0AAF3J8Z7_9BILA</name>
<evidence type="ECO:0000256" key="12">
    <source>
        <dbReference type="SAM" id="MobiDB-lite"/>
    </source>
</evidence>
<dbReference type="InterPro" id="IPR002076">
    <property type="entry name" value="ELO_fam"/>
</dbReference>
<keyword evidence="5 11" id="KW-0812">Transmembrane</keyword>
<dbReference type="GO" id="GO:0034626">
    <property type="term" value="P:fatty acid elongation, polyunsaturated fatty acid"/>
    <property type="evidence" value="ECO:0007669"/>
    <property type="project" value="TreeGrafter"/>
</dbReference>
<keyword evidence="10 11" id="KW-0275">Fatty acid biosynthesis</keyword>
<keyword evidence="8 11" id="KW-0443">Lipid metabolism</keyword>
<evidence type="ECO:0000256" key="7">
    <source>
        <dbReference type="ARBA" id="ARBA00022989"/>
    </source>
</evidence>